<reference evidence="1 2" key="1">
    <citation type="submission" date="2021-01" db="EMBL/GenBank/DDBJ databases">
        <title>Whole genome shotgun sequence of Actinoplanes couchii NBRC 106145.</title>
        <authorList>
            <person name="Komaki H."/>
            <person name="Tamura T."/>
        </authorList>
    </citation>
    <scope>NUCLEOTIDE SEQUENCE [LARGE SCALE GENOMIC DNA]</scope>
    <source>
        <strain evidence="1 2">NBRC 106145</strain>
    </source>
</reference>
<dbReference type="EMBL" id="BOMG01000059">
    <property type="protein sequence ID" value="GID56545.1"/>
    <property type="molecule type" value="Genomic_DNA"/>
</dbReference>
<accession>A0ABQ3XDF4</accession>
<dbReference type="RefSeq" id="WP_203798324.1">
    <property type="nucleotide sequence ID" value="NZ_BAAAQE010000018.1"/>
</dbReference>
<proteinExistence type="predicted"/>
<dbReference type="Proteomes" id="UP000612282">
    <property type="component" value="Unassembled WGS sequence"/>
</dbReference>
<comment type="caution">
    <text evidence="1">The sequence shown here is derived from an EMBL/GenBank/DDBJ whole genome shotgun (WGS) entry which is preliminary data.</text>
</comment>
<name>A0ABQ3XDF4_9ACTN</name>
<sequence length="118" mass="13203">MTRKPPGQVRADLAHRRDPGVRTALVEGVSARGLSRIAQLERADLRPGAAAAAWRRWQAFARASAEERADMLYYGHAGCCPDPRDDRDVLERVLRVLPLRDARALRRRIETIDSACGM</sequence>
<protein>
    <submittedName>
        <fullName evidence="1">Uncharacterized protein</fullName>
    </submittedName>
</protein>
<evidence type="ECO:0000313" key="2">
    <source>
        <dbReference type="Proteomes" id="UP000612282"/>
    </source>
</evidence>
<keyword evidence="2" id="KW-1185">Reference proteome</keyword>
<evidence type="ECO:0000313" key="1">
    <source>
        <dbReference type="EMBL" id="GID56545.1"/>
    </source>
</evidence>
<gene>
    <name evidence="1" type="ORF">Aco03nite_049490</name>
</gene>
<organism evidence="1 2">
    <name type="scientific">Actinoplanes couchii</name>
    <dbReference type="NCBI Taxonomy" id="403638"/>
    <lineage>
        <taxon>Bacteria</taxon>
        <taxon>Bacillati</taxon>
        <taxon>Actinomycetota</taxon>
        <taxon>Actinomycetes</taxon>
        <taxon>Micromonosporales</taxon>
        <taxon>Micromonosporaceae</taxon>
        <taxon>Actinoplanes</taxon>
    </lineage>
</organism>